<evidence type="ECO:0000313" key="2">
    <source>
        <dbReference type="EMBL" id="AXI99730.1"/>
    </source>
</evidence>
<organism evidence="2 3">
    <name type="scientific">Cyclonatronum proteinivorum</name>
    <dbReference type="NCBI Taxonomy" id="1457365"/>
    <lineage>
        <taxon>Bacteria</taxon>
        <taxon>Pseudomonadati</taxon>
        <taxon>Balneolota</taxon>
        <taxon>Balneolia</taxon>
        <taxon>Balneolales</taxon>
        <taxon>Cyclonatronaceae</taxon>
        <taxon>Cyclonatronum</taxon>
    </lineage>
</organism>
<dbReference type="InterPro" id="IPR001322">
    <property type="entry name" value="Lamin_tail_dom"/>
</dbReference>
<dbReference type="Pfam" id="PF18962">
    <property type="entry name" value="Por_Secre_tail"/>
    <property type="match status" value="1"/>
</dbReference>
<dbReference type="InterPro" id="IPR026444">
    <property type="entry name" value="Secre_tail"/>
</dbReference>
<dbReference type="SUPFAM" id="SSF74853">
    <property type="entry name" value="Lamin A/C globular tail domain"/>
    <property type="match status" value="1"/>
</dbReference>
<dbReference type="InterPro" id="IPR036415">
    <property type="entry name" value="Lamin_tail_dom_sf"/>
</dbReference>
<feature type="domain" description="LTD" evidence="1">
    <location>
        <begin position="56"/>
        <end position="199"/>
    </location>
</feature>
<dbReference type="KEGG" id="cprv:CYPRO_0444"/>
<proteinExistence type="predicted"/>
<sequence length="1188" mass="133288">MILLMYAGIYSGSDVPQPKSFFSCPFSISDQAMRIFMQLSKASVIALFVGLVSGIFGLHAQAQTIVINEVMASNATTIADEDGDFEDWIELYNPTVEPVSLLGYALSDDASEPQMWFFPDVTLEPGAFLLVWASGKDRRIPFGELHTNFSIRAAGEEVLLTDPMGQMIDFMPPTNIPTDISYGRYPDGGEEWQYFTTPTPGEPNISGLPQLLTPPDFSIAPGKYSEPVSLELLTEAEDAIILYTLDGSVPDPANISEDAPDFSVNYFFPGSSDLSFMAPFQNRTFVYDGPLDLIPAADQPYRFSDIITTYRRDAGGWRWQNPPGGLPRAWVVRAAVQQGEELSEVATGSWFVGDFGEDAFQIMPVLSVIAPPKRLFGFEEGIYVPGTDYFEAGGTEFDFAWYANYDRRGDEWEVPVHVSLFDAGQTDALFSQSLGLRLHGLGSRTNPNKSFRLYSRAMYDEANVMSYAFFPGAVNAFNGQPLTEYNRLMVRSGGNLRQFLNDAAAHRMIAPMALSHQRSRAVQQFINGEYWGMMLLRDRFDRFHIHYHYGPDPDNVVVIEEPVGMADESAVDEGLPEDLGLWQQFWQFFTTADLSDDEVFAQLEEMLYIDSYIDHLVSMIYWGNVDWYGNKHFKFWRVRDTSDAPFHDGKWRLFVWDFDEAGRMQNLNVDLLHNALSPEGSGEPPYYFGNDPERTLMLRSLMQNEAFKNRFINRFASHINFTFAPERANQVVQDLVAEMSPGADLYEQRWSYNPLRSQTVQGFLSYAEAKPDVQRDQIAENFGLPGVFRLRLQTSQASAGHVIVDGFSIQEDTPGVEQPVWPWTGYYFQGVPLTLQAEPAFGFAFSHWEGLPEGVPNEAEITLEAHTNLMLTAIFTESEIDAFPEAHAVQFEDYFFTGWSADATAGSYPDNMAFVYMDQDDPYYTAGIEGFTSGAYNLESRTRINGLGQDGVAFINTANAEGNPGFPGKRLGGALLALDTTGEQLTTVTWTAGTVTPNSREYGLRLQYRIGDEGPFQDVLLPSGNPAEYIGTEEAGHAQFFEDVVLPGPAQQQRYVQLLWRYYHTGERRSEESGARDQIRLSDIVVSRKTVPVQPEPPEKPVQVFLHQNYPNPFNPETIIEFYLSEAMDVRLEVFNLTGQLISTLTEGLRSSGYHSVAFDGSALSSGIYLYRITTPNGTQTRKMTLVK</sequence>
<dbReference type="Proteomes" id="UP000254808">
    <property type="component" value="Chromosome"/>
</dbReference>
<evidence type="ECO:0000259" key="1">
    <source>
        <dbReference type="PROSITE" id="PS51841"/>
    </source>
</evidence>
<dbReference type="Pfam" id="PF13290">
    <property type="entry name" value="CHB_HEX_C_1"/>
    <property type="match status" value="1"/>
</dbReference>
<dbReference type="Pfam" id="PF00932">
    <property type="entry name" value="LTD"/>
    <property type="match status" value="1"/>
</dbReference>
<dbReference type="EMBL" id="CP027806">
    <property type="protein sequence ID" value="AXI99730.1"/>
    <property type="molecule type" value="Genomic_DNA"/>
</dbReference>
<dbReference type="NCBIfam" id="TIGR04183">
    <property type="entry name" value="Por_Secre_tail"/>
    <property type="match status" value="1"/>
</dbReference>
<dbReference type="OrthoDB" id="9806464at2"/>
<name>A0A345UGX9_9BACT</name>
<dbReference type="Pfam" id="PF08757">
    <property type="entry name" value="CotH"/>
    <property type="match status" value="1"/>
</dbReference>
<dbReference type="PROSITE" id="PS51841">
    <property type="entry name" value="LTD"/>
    <property type="match status" value="1"/>
</dbReference>
<dbReference type="InterPro" id="IPR014867">
    <property type="entry name" value="Spore_coat_CotH_CotH2/3/7"/>
</dbReference>
<keyword evidence="3" id="KW-1185">Reference proteome</keyword>
<evidence type="ECO:0000313" key="3">
    <source>
        <dbReference type="Proteomes" id="UP000254808"/>
    </source>
</evidence>
<dbReference type="Gene3D" id="2.60.40.1260">
    <property type="entry name" value="Lamin Tail domain"/>
    <property type="match status" value="1"/>
</dbReference>
<gene>
    <name evidence="2" type="ORF">CYPRO_0444</name>
</gene>
<reference evidence="2 3" key="1">
    <citation type="submission" date="2018-03" db="EMBL/GenBank/DDBJ databases">
        <title>Phenotypic and genomic properties of Cyclonatronum proteinivorum gen. nov., sp. nov., a haloalkaliphilic bacteroidete from soda lakes possessing Na+-translocating rhodopsin.</title>
        <authorList>
            <person name="Toshchakov S.V."/>
            <person name="Korzhenkov A."/>
            <person name="Samarov N.I."/>
            <person name="Kublanov I.V."/>
            <person name="Muntyan M.S."/>
            <person name="Sorokin D.Y."/>
        </authorList>
    </citation>
    <scope>NUCLEOTIDE SEQUENCE [LARGE SCALE GENOMIC DNA]</scope>
    <source>
        <strain evidence="2 3">Omega</strain>
    </source>
</reference>
<dbReference type="Gene3D" id="2.60.40.4070">
    <property type="match status" value="1"/>
</dbReference>
<dbReference type="InterPro" id="IPR059177">
    <property type="entry name" value="GH29D-like_dom"/>
</dbReference>
<dbReference type="AlphaFoldDB" id="A0A345UGX9"/>
<protein>
    <submittedName>
        <fullName evidence="2">Por secretion system C-terminal sorting domain-containing protein</fullName>
    </submittedName>
</protein>
<accession>A0A345UGX9</accession>